<sequence>MKLLALLITLLFINVKAPEYLEAFHKATTKEQEEAFIIKYKRSNKTSVKAYVVSLKMKQAKYKFFPWKKLSVFNKGKKELEQLIKEHPENVDLRYVRLVIQENIPAILNYKSSITEDKEFLKRKLEEVDNSDYLDYYIKKNTSL</sequence>
<protein>
    <recommendedName>
        <fullName evidence="3">Sensor of ECF-type sigma factor</fullName>
    </recommendedName>
</protein>
<accession>A0ABM9PGQ0</accession>
<evidence type="ECO:0000313" key="1">
    <source>
        <dbReference type="EMBL" id="CAL2104786.1"/>
    </source>
</evidence>
<reference evidence="1 2" key="1">
    <citation type="submission" date="2024-05" db="EMBL/GenBank/DDBJ databases">
        <authorList>
            <person name="Duchaud E."/>
        </authorList>
    </citation>
    <scope>NUCLEOTIDE SEQUENCE [LARGE SCALE GENOMIC DNA]</scope>
    <source>
        <strain evidence="1">Ena-SAMPLE-TAB-13-05-2024-13:56:06:370-140305</strain>
    </source>
</reference>
<evidence type="ECO:0000313" key="2">
    <source>
        <dbReference type="Proteomes" id="UP001497602"/>
    </source>
</evidence>
<gene>
    <name evidence="1" type="ORF">T190115A13A_100074</name>
</gene>
<name>A0ABM9PGQ0_9FLAO</name>
<dbReference type="EMBL" id="CAXJRC010000001">
    <property type="protein sequence ID" value="CAL2104786.1"/>
    <property type="molecule type" value="Genomic_DNA"/>
</dbReference>
<dbReference type="Proteomes" id="UP001497602">
    <property type="component" value="Unassembled WGS sequence"/>
</dbReference>
<evidence type="ECO:0008006" key="3">
    <source>
        <dbReference type="Google" id="ProtNLM"/>
    </source>
</evidence>
<comment type="caution">
    <text evidence="1">The sequence shown here is derived from an EMBL/GenBank/DDBJ whole genome shotgun (WGS) entry which is preliminary data.</text>
</comment>
<dbReference type="RefSeq" id="WP_348736448.1">
    <property type="nucleotide sequence ID" value="NZ_CAXJRC010000001.1"/>
</dbReference>
<organism evidence="1 2">
    <name type="scientific">Tenacibaculum vairaonense</name>
    <dbReference type="NCBI Taxonomy" id="3137860"/>
    <lineage>
        <taxon>Bacteria</taxon>
        <taxon>Pseudomonadati</taxon>
        <taxon>Bacteroidota</taxon>
        <taxon>Flavobacteriia</taxon>
        <taxon>Flavobacteriales</taxon>
        <taxon>Flavobacteriaceae</taxon>
        <taxon>Tenacibaculum</taxon>
    </lineage>
</organism>
<proteinExistence type="predicted"/>
<keyword evidence="2" id="KW-1185">Reference proteome</keyword>